<proteinExistence type="predicted"/>
<protein>
    <submittedName>
        <fullName evidence="1">Uncharacterized protein</fullName>
    </submittedName>
</protein>
<keyword evidence="2" id="KW-1185">Reference proteome</keyword>
<reference evidence="1 2" key="1">
    <citation type="submission" date="2017-02" db="EMBL/GenBank/DDBJ databases">
        <title>The new phylogeny of genus Mycobacterium.</title>
        <authorList>
            <person name="Tortoli E."/>
            <person name="Trovato A."/>
            <person name="Cirillo D.M."/>
        </authorList>
    </citation>
    <scope>NUCLEOTIDE SEQUENCE [LARGE SCALE GENOMIC DNA]</scope>
    <source>
        <strain evidence="1 2">DSM 45633</strain>
    </source>
</reference>
<evidence type="ECO:0000313" key="2">
    <source>
        <dbReference type="Proteomes" id="UP000192320"/>
    </source>
</evidence>
<dbReference type="AlphaFoldDB" id="A0A7I7R405"/>
<accession>A0A7I7R405</accession>
<comment type="caution">
    <text evidence="1">The sequence shown here is derived from an EMBL/GenBank/DDBJ whole genome shotgun (WGS) entry which is preliminary data.</text>
</comment>
<gene>
    <name evidence="1" type="ORF">BST33_10015</name>
</gene>
<organism evidence="1 2">
    <name type="scientific">Mycolicibacter minnesotensis</name>
    <dbReference type="NCBI Taxonomy" id="1118379"/>
    <lineage>
        <taxon>Bacteria</taxon>
        <taxon>Bacillati</taxon>
        <taxon>Actinomycetota</taxon>
        <taxon>Actinomycetes</taxon>
        <taxon>Mycobacteriales</taxon>
        <taxon>Mycobacteriaceae</taxon>
        <taxon>Mycolicibacter</taxon>
    </lineage>
</organism>
<dbReference type="Proteomes" id="UP000192320">
    <property type="component" value="Unassembled WGS sequence"/>
</dbReference>
<evidence type="ECO:0000313" key="1">
    <source>
        <dbReference type="EMBL" id="ORB01094.1"/>
    </source>
</evidence>
<dbReference type="EMBL" id="MVHZ01000008">
    <property type="protein sequence ID" value="ORB01094.1"/>
    <property type="molecule type" value="Genomic_DNA"/>
</dbReference>
<name>A0A7I7R405_9MYCO</name>
<dbReference type="RefSeq" id="WP_083025493.1">
    <property type="nucleotide sequence ID" value="NZ_AP022589.1"/>
</dbReference>
<sequence length="89" mass="9408">MATNPEVAEQFDAARDAIALLDASLRSDPAAGQLLMRQWTDRGEVLLGQLLAITTNLCRNVASLTGNQPSQVVETLRRATADAESALGG</sequence>